<dbReference type="OrthoDB" id="7107824at2"/>
<protein>
    <recommendedName>
        <fullName evidence="3">Antibiotic biosynthesis monooxygenase</fullName>
    </recommendedName>
</protein>
<name>A0A2T6BL34_9RHOB</name>
<reference evidence="1 2" key="1">
    <citation type="submission" date="2018-04" db="EMBL/GenBank/DDBJ databases">
        <title>Genomic Encyclopedia of Archaeal and Bacterial Type Strains, Phase II (KMG-II): from individual species to whole genera.</title>
        <authorList>
            <person name="Goeker M."/>
        </authorList>
    </citation>
    <scope>NUCLEOTIDE SEQUENCE [LARGE SCALE GENOMIC DNA]</scope>
    <source>
        <strain evidence="1 2">DSM 100977</strain>
    </source>
</reference>
<dbReference type="Proteomes" id="UP000243978">
    <property type="component" value="Unassembled WGS sequence"/>
</dbReference>
<evidence type="ECO:0000313" key="2">
    <source>
        <dbReference type="Proteomes" id="UP000243978"/>
    </source>
</evidence>
<dbReference type="AlphaFoldDB" id="A0A2T6BL34"/>
<organism evidence="1 2">
    <name type="scientific">Litoreibacter ponti</name>
    <dbReference type="NCBI Taxonomy" id="1510457"/>
    <lineage>
        <taxon>Bacteria</taxon>
        <taxon>Pseudomonadati</taxon>
        <taxon>Pseudomonadota</taxon>
        <taxon>Alphaproteobacteria</taxon>
        <taxon>Rhodobacterales</taxon>
        <taxon>Roseobacteraceae</taxon>
        <taxon>Litoreibacter</taxon>
    </lineage>
</organism>
<dbReference type="EMBL" id="QBKS01000001">
    <property type="protein sequence ID" value="PTX56757.1"/>
    <property type="molecule type" value="Genomic_DNA"/>
</dbReference>
<gene>
    <name evidence="1" type="ORF">C8N43_1419</name>
</gene>
<evidence type="ECO:0000313" key="1">
    <source>
        <dbReference type="EMBL" id="PTX56757.1"/>
    </source>
</evidence>
<dbReference type="RefSeq" id="WP_146174177.1">
    <property type="nucleotide sequence ID" value="NZ_QBKS01000001.1"/>
</dbReference>
<sequence>MYARITPYKMKPGSKAAAIKVMKGLKKKILALPGQQQFLNVMNDETGTGYVVSTTTLSEVSEETQAKIKALWAEFSEFLVEQPHPQSFEVIADWEHAAAHA</sequence>
<comment type="caution">
    <text evidence="1">The sequence shown here is derived from an EMBL/GenBank/DDBJ whole genome shotgun (WGS) entry which is preliminary data.</text>
</comment>
<evidence type="ECO:0008006" key="3">
    <source>
        <dbReference type="Google" id="ProtNLM"/>
    </source>
</evidence>
<keyword evidence="2" id="KW-1185">Reference proteome</keyword>
<accession>A0A2T6BL34</accession>
<proteinExistence type="predicted"/>